<reference evidence="3 4" key="1">
    <citation type="submission" date="2020-08" db="EMBL/GenBank/DDBJ databases">
        <title>Functional genomics of gut bacteria from endangered species of beetles.</title>
        <authorList>
            <person name="Carlos-Shanley C."/>
        </authorList>
    </citation>
    <scope>NUCLEOTIDE SEQUENCE [LARGE SCALE GENOMIC DNA]</scope>
    <source>
        <strain evidence="3 4">S00070</strain>
    </source>
</reference>
<proteinExistence type="predicted"/>
<dbReference type="RefSeq" id="WP_184129147.1">
    <property type="nucleotide sequence ID" value="NZ_JACHKT010000002.1"/>
</dbReference>
<feature type="transmembrane region" description="Helical" evidence="2">
    <location>
        <begin position="14"/>
        <end position="33"/>
    </location>
</feature>
<keyword evidence="2" id="KW-0812">Transmembrane</keyword>
<evidence type="ECO:0000256" key="2">
    <source>
        <dbReference type="SAM" id="Phobius"/>
    </source>
</evidence>
<keyword evidence="1" id="KW-0175">Coiled coil</keyword>
<keyword evidence="2" id="KW-1133">Transmembrane helix</keyword>
<name>A0A841EHA5_9BACT</name>
<organism evidence="3 4">
    <name type="scientific">Arcicella rosea</name>
    <dbReference type="NCBI Taxonomy" id="502909"/>
    <lineage>
        <taxon>Bacteria</taxon>
        <taxon>Pseudomonadati</taxon>
        <taxon>Bacteroidota</taxon>
        <taxon>Cytophagia</taxon>
        <taxon>Cytophagales</taxon>
        <taxon>Flectobacillaceae</taxon>
        <taxon>Arcicella</taxon>
    </lineage>
</organism>
<keyword evidence="4" id="KW-1185">Reference proteome</keyword>
<gene>
    <name evidence="3" type="ORF">HNP25_000294</name>
</gene>
<evidence type="ECO:0000313" key="4">
    <source>
        <dbReference type="Proteomes" id="UP000524404"/>
    </source>
</evidence>
<sequence>MEEYNPNRQSEQKLKIAVAVLIILVTALGFLYFRERQFNKRNEDLSDLRAKDLLVASTKLDSIENQLNTKIIEIKRLGGDVSELIRAKQQLQKDKIALQKSVGFSMKKYELKFKKYLTLLGEKDNELLKLRKENGILAAMNDSLSKEAQALLEDITFAQKALNDSAINYTLRQKELSERNRELSEKVSQAAALHAESINVYAISVKGKESDGGVYKSKKVDKVRITFYLQENPLTTREAKVIFLRIIDPSGQSVADMSTGSGSFTYKNRDVTYTAKQRIVYDNSHQSVEFVYSRGQAYKDGKHIIELYAEGYKIGEGFFEVK</sequence>
<feature type="coiled-coil region" evidence="1">
    <location>
        <begin position="141"/>
        <end position="193"/>
    </location>
</feature>
<protein>
    <submittedName>
        <fullName evidence="3">Regulator of replication initiation timing</fullName>
    </submittedName>
</protein>
<feature type="coiled-coil region" evidence="1">
    <location>
        <begin position="74"/>
        <end position="101"/>
    </location>
</feature>
<dbReference type="EMBL" id="JACHKT010000002">
    <property type="protein sequence ID" value="MBB6001654.1"/>
    <property type="molecule type" value="Genomic_DNA"/>
</dbReference>
<keyword evidence="2" id="KW-0472">Membrane</keyword>
<evidence type="ECO:0000256" key="1">
    <source>
        <dbReference type="SAM" id="Coils"/>
    </source>
</evidence>
<evidence type="ECO:0000313" key="3">
    <source>
        <dbReference type="EMBL" id="MBB6001654.1"/>
    </source>
</evidence>
<comment type="caution">
    <text evidence="3">The sequence shown here is derived from an EMBL/GenBank/DDBJ whole genome shotgun (WGS) entry which is preliminary data.</text>
</comment>
<dbReference type="AlphaFoldDB" id="A0A841EHA5"/>
<accession>A0A841EHA5</accession>
<dbReference type="Proteomes" id="UP000524404">
    <property type="component" value="Unassembled WGS sequence"/>
</dbReference>